<protein>
    <recommendedName>
        <fullName evidence="4">DUF2975 domain-containing protein</fullName>
    </recommendedName>
</protein>
<feature type="transmembrane region" description="Helical" evidence="1">
    <location>
        <begin position="12"/>
        <end position="33"/>
    </location>
</feature>
<dbReference type="Proteomes" id="UP000199183">
    <property type="component" value="Unassembled WGS sequence"/>
</dbReference>
<dbReference type="EMBL" id="FNRY01000001">
    <property type="protein sequence ID" value="SEB85653.1"/>
    <property type="molecule type" value="Genomic_DNA"/>
</dbReference>
<keyword evidence="1" id="KW-0812">Transmembrane</keyword>
<evidence type="ECO:0008006" key="4">
    <source>
        <dbReference type="Google" id="ProtNLM"/>
    </source>
</evidence>
<keyword evidence="1" id="KW-1133">Transmembrane helix</keyword>
<proteinExistence type="predicted"/>
<keyword evidence="1" id="KW-0472">Membrane</keyword>
<feature type="transmembrane region" description="Helical" evidence="1">
    <location>
        <begin position="126"/>
        <end position="149"/>
    </location>
</feature>
<dbReference type="AlphaFoldDB" id="A0A1H4MRS8"/>
<organism evidence="2 3">
    <name type="scientific">Paramicrobacterium humi</name>
    <dbReference type="NCBI Taxonomy" id="640635"/>
    <lineage>
        <taxon>Bacteria</taxon>
        <taxon>Bacillati</taxon>
        <taxon>Actinomycetota</taxon>
        <taxon>Actinomycetes</taxon>
        <taxon>Micrococcales</taxon>
        <taxon>Microbacteriaceae</taxon>
        <taxon>Paramicrobacterium</taxon>
    </lineage>
</organism>
<sequence>MNQQLTFKEMRDVRSAILFGAVGAAWVIIVAIIDISSMFTPDGILVTARFAADASPGTVEVGSVSAVAAVTEARFLAPDIPWLSTAGLVMAIVARALSYLIVIACGIGVCRSLTAGRAFSRQNARLVFMAGVGLFVCTLLVYMGMTLGLNGAFASIGYETDTMPANTPAGYWPSIFAGFALTVVAIAFRAGERLQRDTEGLV</sequence>
<feature type="transmembrane region" description="Helical" evidence="1">
    <location>
        <begin position="88"/>
        <end position="114"/>
    </location>
</feature>
<keyword evidence="3" id="KW-1185">Reference proteome</keyword>
<name>A0A1H4MRS8_9MICO</name>
<reference evidence="2 3" key="1">
    <citation type="submission" date="2016-10" db="EMBL/GenBank/DDBJ databases">
        <authorList>
            <person name="de Groot N.N."/>
        </authorList>
    </citation>
    <scope>NUCLEOTIDE SEQUENCE [LARGE SCALE GENOMIC DNA]</scope>
    <source>
        <strain evidence="2 3">DSM 21799</strain>
    </source>
</reference>
<evidence type="ECO:0000313" key="2">
    <source>
        <dbReference type="EMBL" id="SEB85653.1"/>
    </source>
</evidence>
<dbReference type="RefSeq" id="WP_091183280.1">
    <property type="nucleotide sequence ID" value="NZ_FNRY01000001.1"/>
</dbReference>
<evidence type="ECO:0000256" key="1">
    <source>
        <dbReference type="SAM" id="Phobius"/>
    </source>
</evidence>
<feature type="transmembrane region" description="Helical" evidence="1">
    <location>
        <begin position="169"/>
        <end position="188"/>
    </location>
</feature>
<gene>
    <name evidence="2" type="ORF">SAMN04489806_1959</name>
</gene>
<evidence type="ECO:0000313" key="3">
    <source>
        <dbReference type="Proteomes" id="UP000199183"/>
    </source>
</evidence>
<dbReference type="OrthoDB" id="5148898at2"/>
<dbReference type="STRING" id="640635.SAMN04489806_1959"/>
<accession>A0A1H4MRS8</accession>